<dbReference type="GO" id="GO:0051213">
    <property type="term" value="F:dioxygenase activity"/>
    <property type="evidence" value="ECO:0007669"/>
    <property type="project" value="UniProtKB-KW"/>
</dbReference>
<name>A0A0U1DLL3_9MYCO</name>
<dbReference type="PANTHER" id="PTHR41534:SF2">
    <property type="entry name" value="3-PHENYLPROPIONATE_CINNAMIC ACID DIOXYGENASE SUBUNIT BETA"/>
    <property type="match status" value="1"/>
</dbReference>
<keyword evidence="2" id="KW-0560">Oxidoreductase</keyword>
<keyword evidence="3" id="KW-0223">Dioxygenase</keyword>
<dbReference type="InterPro" id="IPR000391">
    <property type="entry name" value="Rng_hydr_dOase-bsu"/>
</dbReference>
<dbReference type="PANTHER" id="PTHR41534">
    <property type="entry name" value="BLR3401 PROTEIN"/>
    <property type="match status" value="1"/>
</dbReference>
<organism evidence="3 4">
    <name type="scientific">Mycobacterium europaeum</name>
    <dbReference type="NCBI Taxonomy" id="761804"/>
    <lineage>
        <taxon>Bacteria</taxon>
        <taxon>Bacillati</taxon>
        <taxon>Actinomycetota</taxon>
        <taxon>Actinomycetes</taxon>
        <taxon>Mycobacteriales</taxon>
        <taxon>Mycobacteriaceae</taxon>
        <taxon>Mycobacterium</taxon>
        <taxon>Mycobacterium simiae complex</taxon>
    </lineage>
</organism>
<evidence type="ECO:0000313" key="3">
    <source>
        <dbReference type="EMBL" id="CQD18642.1"/>
    </source>
</evidence>
<dbReference type="GO" id="GO:0019380">
    <property type="term" value="P:3-phenylpropionate catabolic process"/>
    <property type="evidence" value="ECO:0007669"/>
    <property type="project" value="TreeGrafter"/>
</dbReference>
<protein>
    <submittedName>
        <fullName evidence="3">Aromatic-ring-hydroxylating dioxygenase subunit beta</fullName>
    </submittedName>
</protein>
<dbReference type="InterPro" id="IPR032710">
    <property type="entry name" value="NTF2-like_dom_sf"/>
</dbReference>
<keyword evidence="4" id="KW-1185">Reference proteome</keyword>
<accession>A0A0U1DLL3</accession>
<proteinExistence type="inferred from homology"/>
<evidence type="ECO:0000256" key="2">
    <source>
        <dbReference type="ARBA" id="ARBA00023002"/>
    </source>
</evidence>
<dbReference type="Gene3D" id="3.10.450.50">
    <property type="match status" value="1"/>
</dbReference>
<dbReference type="Pfam" id="PF00866">
    <property type="entry name" value="Ring_hydroxyl_B"/>
    <property type="match status" value="1"/>
</dbReference>
<dbReference type="SUPFAM" id="SSF54427">
    <property type="entry name" value="NTF2-like"/>
    <property type="match status" value="1"/>
</dbReference>
<dbReference type="CDD" id="cd00667">
    <property type="entry name" value="ring_hydroxylating_dioxygenases_beta"/>
    <property type="match status" value="1"/>
</dbReference>
<sequence length="173" mass="19849">MTETVSTHSTAVDRDTAYEVESFLYHEAELLDAWKLPEWLQLLTEDCSYLVPSTDAIDSTTPDKTVFIIADSYPQIVGRVERLESEMAFVERPRSRTRRLITNVRVHDNGANGFEVLSNFAVYRYRRSTSHLFTGEYRHVLVRGADGGFRIGERRATLDCEELRPQGKVSFIL</sequence>
<dbReference type="AlphaFoldDB" id="A0A0U1DLL3"/>
<dbReference type="Proteomes" id="UP000199601">
    <property type="component" value="Unassembled WGS sequence"/>
</dbReference>
<dbReference type="RefSeq" id="WP_090422633.1">
    <property type="nucleotide sequence ID" value="NZ_CTEC01000002.1"/>
</dbReference>
<evidence type="ECO:0000256" key="1">
    <source>
        <dbReference type="ARBA" id="ARBA00009570"/>
    </source>
</evidence>
<gene>
    <name evidence="3" type="ORF">BN000_04255</name>
</gene>
<reference evidence="4" key="1">
    <citation type="submission" date="2015-03" db="EMBL/GenBank/DDBJ databases">
        <authorList>
            <person name="Urmite Genomes"/>
        </authorList>
    </citation>
    <scope>NUCLEOTIDE SEQUENCE [LARGE SCALE GENOMIC DNA]</scope>
    <source>
        <strain evidence="4">CSUR P1344</strain>
    </source>
</reference>
<comment type="similarity">
    <text evidence="1">Belongs to the bacterial ring-hydroxylating dioxygenase beta subunit family.</text>
</comment>
<dbReference type="EMBL" id="CTEC01000002">
    <property type="protein sequence ID" value="CQD18642.1"/>
    <property type="molecule type" value="Genomic_DNA"/>
</dbReference>
<evidence type="ECO:0000313" key="4">
    <source>
        <dbReference type="Proteomes" id="UP000199601"/>
    </source>
</evidence>